<dbReference type="InterPro" id="IPR026820">
    <property type="entry name" value="VioB/RebD_dom"/>
</dbReference>
<dbReference type="InterPro" id="IPR012347">
    <property type="entry name" value="Ferritin-like"/>
</dbReference>
<comment type="caution">
    <text evidence="2">The sequence shown here is derived from an EMBL/GenBank/DDBJ whole genome shotgun (WGS) entry which is preliminary data.</text>
</comment>
<reference evidence="3" key="1">
    <citation type="journal article" date="2019" name="Int. J. Syst. Evol. Microbiol.">
        <title>The Global Catalogue of Microorganisms (GCM) 10K type strain sequencing project: providing services to taxonomists for standard genome sequencing and annotation.</title>
        <authorList>
            <consortium name="The Broad Institute Genomics Platform"/>
            <consortium name="The Broad Institute Genome Sequencing Center for Infectious Disease"/>
            <person name="Wu L."/>
            <person name="Ma J."/>
        </authorList>
    </citation>
    <scope>NUCLEOTIDE SEQUENCE [LARGE SCALE GENOMIC DNA]</scope>
    <source>
        <strain evidence="3">JCM 16601</strain>
    </source>
</reference>
<gene>
    <name evidence="2" type="ORF">GCM10022210_47630</name>
</gene>
<sequence>MLIQGRNPACTYTTAIKLNTLNMKSTLLFTHDDRLKNRPVSFKEVDEQALHAIVQAAVNVELFTIPLYMTSLYSLQGMHEMNSKGNDFYLGRTWPGMAATANPTTDNEKAFNAVFSVFVAEMLHLQIISNLAKVVGYEPKFTCEPLQDEETYAWKCYGADKTVLPHILDFEDCVEPFNKIKVKTGPMNLEQMELFLAIEETEGDAEKVIDPNKMAKYSQKAPFDNWKPGTDLPWFGSIGNMYLQLWNYLSITYTDGLTLWDIVFEKGKVNGGPAVQKEIFNPERIDPPVKPHPIVDTNDCDAKDAGDDEYPHIATSIQNTESEAALLDAMNMINGITDQGEGGGVIKEILERMNKNKSANAPMNLSAVQEQFRPSCPVLKNKYPSYTATGADAPSAKADARHTFGKMDHFETFGFVKKLIEKGDITTWDQWHAAGNSWSAESLQTAVYNPAHNPQLPASGDIAGALNRLKLNDTADGKNFELFSRASTGAIAGVTKVLNDYFKNPKTKFPYPSMGGSGDRISICWAVFGKAPDISLGVTSPDDKPIDRAEHLYHACQGMSLDDTLKDDPETCATTAIYHTCKGSNDCKTEGGCGFVQLTTGGGLCGGKATAFYKTQPGWLEANAALPFSPPADNACKTLGGCAVPISASQMYPALKDGEEYRMQLYDFGDKPGFKPKSFGILEYEKGELVYDVAWKAYRAVLEKRGLPVPEKPKPSDLRLAFPPST</sequence>
<organism evidence="2 3">
    <name type="scientific">Mucilaginibacter dorajii</name>
    <dbReference type="NCBI Taxonomy" id="692994"/>
    <lineage>
        <taxon>Bacteria</taxon>
        <taxon>Pseudomonadati</taxon>
        <taxon>Bacteroidota</taxon>
        <taxon>Sphingobacteriia</taxon>
        <taxon>Sphingobacteriales</taxon>
        <taxon>Sphingobacteriaceae</taxon>
        <taxon>Mucilaginibacter</taxon>
    </lineage>
</organism>
<keyword evidence="3" id="KW-1185">Reference proteome</keyword>
<accession>A0ABP7QW33</accession>
<proteinExistence type="predicted"/>
<dbReference type="EMBL" id="BAAAZC010000031">
    <property type="protein sequence ID" value="GAA3988974.1"/>
    <property type="molecule type" value="Genomic_DNA"/>
</dbReference>
<feature type="domain" description="Iminophenyl-pyruvate dimer synthase" evidence="1">
    <location>
        <begin position="54"/>
        <end position="245"/>
    </location>
</feature>
<protein>
    <recommendedName>
        <fullName evidence="1">Iminophenyl-pyruvate dimer synthase domain-containing protein</fullName>
    </recommendedName>
</protein>
<dbReference type="Pfam" id="PF12902">
    <property type="entry name" value="Ferritin-like"/>
    <property type="match status" value="1"/>
</dbReference>
<evidence type="ECO:0000259" key="1">
    <source>
        <dbReference type="Pfam" id="PF12902"/>
    </source>
</evidence>
<evidence type="ECO:0000313" key="2">
    <source>
        <dbReference type="EMBL" id="GAA3988974.1"/>
    </source>
</evidence>
<evidence type="ECO:0000313" key="3">
    <source>
        <dbReference type="Proteomes" id="UP001500742"/>
    </source>
</evidence>
<name>A0ABP7QW33_9SPHI</name>
<dbReference type="Proteomes" id="UP001500742">
    <property type="component" value="Unassembled WGS sequence"/>
</dbReference>
<dbReference type="Gene3D" id="1.20.1260.10">
    <property type="match status" value="1"/>
</dbReference>